<dbReference type="InterPro" id="IPR036915">
    <property type="entry name" value="Cyclin-like_sf"/>
</dbReference>
<feature type="region of interest" description="Disordered" evidence="2">
    <location>
        <begin position="263"/>
        <end position="326"/>
    </location>
</feature>
<feature type="compositionally biased region" description="Basic and acidic residues" evidence="2">
    <location>
        <begin position="547"/>
        <end position="558"/>
    </location>
</feature>
<evidence type="ECO:0000259" key="3">
    <source>
        <dbReference type="Pfam" id="PF00134"/>
    </source>
</evidence>
<keyword evidence="1" id="KW-0195">Cyclin</keyword>
<feature type="region of interest" description="Disordered" evidence="2">
    <location>
        <begin position="343"/>
        <end position="396"/>
    </location>
</feature>
<dbReference type="CDD" id="cd20539">
    <property type="entry name" value="CYCLIN_CCNT_rpt2"/>
    <property type="match status" value="1"/>
</dbReference>
<dbReference type="OrthoDB" id="25002at2759"/>
<dbReference type="GeneID" id="105268357"/>
<dbReference type="KEGG" id="fas:105268357"/>
<gene>
    <name evidence="5" type="primary">LOC105268357</name>
</gene>
<dbReference type="InterPro" id="IPR006671">
    <property type="entry name" value="Cyclin_N"/>
</dbReference>
<dbReference type="GO" id="GO:0006357">
    <property type="term" value="P:regulation of transcription by RNA polymerase II"/>
    <property type="evidence" value="ECO:0007669"/>
    <property type="project" value="InterPro"/>
</dbReference>
<reference evidence="5" key="1">
    <citation type="submission" date="2025-08" db="UniProtKB">
        <authorList>
            <consortium name="RefSeq"/>
        </authorList>
    </citation>
    <scope>IDENTIFICATION</scope>
    <source>
        <strain evidence="5">USDA-PBARC FA_bdor</strain>
        <tissue evidence="5">Whole organism</tissue>
    </source>
</reference>
<feature type="region of interest" description="Disordered" evidence="2">
    <location>
        <begin position="468"/>
        <end position="500"/>
    </location>
</feature>
<dbReference type="GO" id="GO:0016538">
    <property type="term" value="F:cyclin-dependent protein serine/threonine kinase regulator activity"/>
    <property type="evidence" value="ECO:0007669"/>
    <property type="project" value="InterPro"/>
</dbReference>
<feature type="compositionally biased region" description="Basic residues" evidence="2">
    <location>
        <begin position="559"/>
        <end position="570"/>
    </location>
</feature>
<evidence type="ECO:0000313" key="5">
    <source>
        <dbReference type="RefSeq" id="XP_011306172.1"/>
    </source>
</evidence>
<feature type="compositionally biased region" description="Basic and acidic residues" evidence="2">
    <location>
        <begin position="571"/>
        <end position="591"/>
    </location>
</feature>
<evidence type="ECO:0000313" key="4">
    <source>
        <dbReference type="Proteomes" id="UP000694866"/>
    </source>
</evidence>
<protein>
    <submittedName>
        <fullName evidence="5">Cyclin-T1-1-like</fullName>
    </submittedName>
</protein>
<sequence length="640" mass="73524">MERRTRWVFTREQLLDTPSRRGGMEPERESSYRRQAANFIRHVGQKLSLPQLWINTAVVLMQRFFMYQSFTRFDRNVLSLAVLFCVAKSFKEEDGRIHPVVFLKTAHSCLYRDAAPLDPHSPQYEKQLEDLLFYEYVLLATLAFDFDIDHAHTHILKNSHLVTATKALTKVAHDIASSSLEFTTMCLQYRPTAVACFCLQLACQWANWEIPPPKDERPWFHHVDESLTQEFINHLIAKFRHNVGGYYPRLQEKIMSIFYKDSPVTPHPSPSNSPWREVCHPENSPVLEKFPKGRHQPHPQSFHRPPALPPPQLPQKPAGSLHNNHKTLPASAEHLHHQEKFLTPGKAPQSHSNAQKTHQKPQNFSKNTGSPPGHLHHHHHRHHHLEHRKRQSPGVNYLEPPRIAQEFPQNHENSVEKILSSMSPGISVEDQPSLEVPDDLLEMAPPENFDFEHIFMNVVESLTSITNPDPPRGHKSDVEGGAHQEVPAIPSGVDSIDSGVFSQPLSQSLSQNVQRFEEIPGDESFASIFQTPGGVDAPGGDSSHLQGLERRDDVLRDDKKRRKKEKHKKERKMERRERKERRRREQERERGFVSPIKIKIPREKLGNFGGEMDVVGDVGITRKRQREEGGESQAKRFQGD</sequence>
<name>A0A9R1TBM0_9HYME</name>
<keyword evidence="4" id="KW-1185">Reference proteome</keyword>
<dbReference type="PANTHER" id="PTHR10026">
    <property type="entry name" value="CYCLIN"/>
    <property type="match status" value="1"/>
</dbReference>
<dbReference type="AlphaFoldDB" id="A0A9R1TBM0"/>
<feature type="domain" description="Cyclin N-terminal" evidence="3">
    <location>
        <begin position="25"/>
        <end position="145"/>
    </location>
</feature>
<feature type="compositionally biased region" description="Polar residues" evidence="2">
    <location>
        <begin position="349"/>
        <end position="370"/>
    </location>
</feature>
<dbReference type="Gene3D" id="1.10.472.10">
    <property type="entry name" value="Cyclin-like"/>
    <property type="match status" value="2"/>
</dbReference>
<proteinExistence type="predicted"/>
<dbReference type="Pfam" id="PF00134">
    <property type="entry name" value="Cyclin_N"/>
    <property type="match status" value="1"/>
</dbReference>
<feature type="compositionally biased region" description="Basic and acidic residues" evidence="2">
    <location>
        <begin position="625"/>
        <end position="640"/>
    </location>
</feature>
<evidence type="ECO:0000256" key="1">
    <source>
        <dbReference type="ARBA" id="ARBA00023127"/>
    </source>
</evidence>
<dbReference type="SUPFAM" id="SSF47954">
    <property type="entry name" value="Cyclin-like"/>
    <property type="match status" value="2"/>
</dbReference>
<dbReference type="Proteomes" id="UP000694866">
    <property type="component" value="Unplaced"/>
</dbReference>
<dbReference type="Pfam" id="PF21797">
    <property type="entry name" value="CycT2-like_C"/>
    <property type="match status" value="1"/>
</dbReference>
<feature type="region of interest" description="Disordered" evidence="2">
    <location>
        <begin position="526"/>
        <end position="640"/>
    </location>
</feature>
<feature type="compositionally biased region" description="Basic and acidic residues" evidence="2">
    <location>
        <begin position="471"/>
        <end position="482"/>
    </location>
</feature>
<feature type="compositionally biased region" description="Basic residues" evidence="2">
    <location>
        <begin position="374"/>
        <end position="391"/>
    </location>
</feature>
<dbReference type="InterPro" id="IPR043198">
    <property type="entry name" value="Cyclin/Ssn8"/>
</dbReference>
<dbReference type="RefSeq" id="XP_011306172.1">
    <property type="nucleotide sequence ID" value="XM_011307870.1"/>
</dbReference>
<organism evidence="4 5">
    <name type="scientific">Fopius arisanus</name>
    <dbReference type="NCBI Taxonomy" id="64838"/>
    <lineage>
        <taxon>Eukaryota</taxon>
        <taxon>Metazoa</taxon>
        <taxon>Ecdysozoa</taxon>
        <taxon>Arthropoda</taxon>
        <taxon>Hexapoda</taxon>
        <taxon>Insecta</taxon>
        <taxon>Pterygota</taxon>
        <taxon>Neoptera</taxon>
        <taxon>Endopterygota</taxon>
        <taxon>Hymenoptera</taxon>
        <taxon>Apocrita</taxon>
        <taxon>Ichneumonoidea</taxon>
        <taxon>Braconidae</taxon>
        <taxon>Opiinae</taxon>
        <taxon>Fopius</taxon>
    </lineage>
</organism>
<accession>A0A9R1TBM0</accession>
<evidence type="ECO:0000256" key="2">
    <source>
        <dbReference type="SAM" id="MobiDB-lite"/>
    </source>
</evidence>